<evidence type="ECO:0000259" key="5">
    <source>
        <dbReference type="PROSITE" id="PS50038"/>
    </source>
</evidence>
<feature type="signal peptide" evidence="4">
    <location>
        <begin position="1"/>
        <end position="18"/>
    </location>
</feature>
<sequence>MECLFLVFLGSLLVPLRAQSRTNCKPMTSTFCQGLGYSTTQHPTGATGYNMREIGQIVETSCSPNVAVLMCRVVVPECGSEDDARMRPCRALCEKVRTDCEAPLKAKRISWPSRLRCDTLPENNCAPGQVSSPAQTSLPTCEEISVALCRDQTYTETVLPNLLGHASQEEAGLEINKYSPLIQVGCSSHLKPFLCSVYTPKCVSGARRPPCRTLCEKARSGCESLMNKYNILWPEALRCEAFTTESCENIQGFPQPSSASCEDITIPLCRNLPYSQTVLPNLLGHVSQEEAGLEVHQFFPLVKVSCSPHLQPFLCSVYAPECVVGTPRPPCRTLCEHARSSCEPLMKKFGFAWPTALRCEAFTTESCEHYGVGSSGGVCEPITIPMCQNLSYNQTISPNLLGHTSQREAVGKMSFFNAMAQSMCPVDVRLFVCMVYAPKCSGGEVQRPCRSFCERAKRGCEGTMASFGVSWPNDLQCNAFPEQMCVSEDSRPDTLDAEGVLAKLNAGGYTVRGNTLTLKTARLLLTLMDADRSGDLNVVEVFKMEHYAALVRREYVESYESRNPPSVPQSQMKRALSAHEFDLDDETFIVLWNGIRSRDGIEYDEYVAVMTKLLILRDRFNTHQLRLPCDCQVASFSYKQFMKSAII</sequence>
<feature type="chain" id="PRO_5027799025" evidence="4">
    <location>
        <begin position="19"/>
        <end position="647"/>
    </location>
</feature>
<dbReference type="Gene3D" id="1.10.238.10">
    <property type="entry name" value="EF-hand"/>
    <property type="match status" value="1"/>
</dbReference>
<keyword evidence="6" id="KW-1185">Reference proteome</keyword>
<dbReference type="GeneID" id="117538280"/>
<dbReference type="InterPro" id="IPR036790">
    <property type="entry name" value="Frizzled_dom_sf"/>
</dbReference>
<feature type="domain" description="FZ" evidence="5">
    <location>
        <begin position="136"/>
        <end position="250"/>
    </location>
</feature>
<dbReference type="Proteomes" id="UP000515161">
    <property type="component" value="Unplaced"/>
</dbReference>
<dbReference type="PANTHER" id="PTHR11309:SF47">
    <property type="entry name" value="FRIZZLED"/>
    <property type="match status" value="1"/>
</dbReference>
<dbReference type="InterPro" id="IPR015526">
    <property type="entry name" value="Frizzled/SFRP"/>
</dbReference>
<keyword evidence="1" id="KW-0217">Developmental protein</keyword>
<proteinExistence type="predicted"/>
<dbReference type="GO" id="GO:0035567">
    <property type="term" value="P:non-canonical Wnt signaling pathway"/>
    <property type="evidence" value="ECO:0007669"/>
    <property type="project" value="TreeGrafter"/>
</dbReference>
<feature type="disulfide bond" evidence="3">
    <location>
        <begin position="379"/>
        <end position="440"/>
    </location>
</feature>
<evidence type="ECO:0000256" key="1">
    <source>
        <dbReference type="ARBA" id="ARBA00022473"/>
    </source>
</evidence>
<evidence type="ECO:0000256" key="3">
    <source>
        <dbReference type="PROSITE-ProRule" id="PRU00090"/>
    </source>
</evidence>
<feature type="disulfide bond" evidence="3">
    <location>
        <begin position="261"/>
        <end position="322"/>
    </location>
</feature>
<keyword evidence="4" id="KW-0732">Signal</keyword>
<dbReference type="GO" id="GO:0042813">
    <property type="term" value="F:Wnt receptor activity"/>
    <property type="evidence" value="ECO:0007669"/>
    <property type="project" value="TreeGrafter"/>
</dbReference>
<dbReference type="GO" id="GO:0017147">
    <property type="term" value="F:Wnt-protein binding"/>
    <property type="evidence" value="ECO:0007669"/>
    <property type="project" value="TreeGrafter"/>
</dbReference>
<dbReference type="Pfam" id="PF01392">
    <property type="entry name" value="Fz"/>
    <property type="match status" value="4"/>
</dbReference>
<evidence type="ECO:0000313" key="7">
    <source>
        <dbReference type="RefSeq" id="XP_034059768.1"/>
    </source>
</evidence>
<dbReference type="InterPro" id="IPR011992">
    <property type="entry name" value="EF-hand-dom_pair"/>
</dbReference>
<comment type="caution">
    <text evidence="3">Lacks conserved residue(s) required for the propagation of feature annotation.</text>
</comment>
<dbReference type="GO" id="GO:0005886">
    <property type="term" value="C:plasma membrane"/>
    <property type="evidence" value="ECO:0007669"/>
    <property type="project" value="TreeGrafter"/>
</dbReference>
<dbReference type="SUPFAM" id="SSF63501">
    <property type="entry name" value="Frizzled cysteine-rich domain"/>
    <property type="match status" value="4"/>
</dbReference>
<dbReference type="AlphaFoldDB" id="A0A6P8T7N2"/>
<feature type="domain" description="FZ" evidence="5">
    <location>
        <begin position="256"/>
        <end position="382"/>
    </location>
</feature>
<dbReference type="InParanoid" id="A0A6P8T7N2"/>
<name>A0A6P8T7N2_GYMAC</name>
<feature type="disulfide bond" evidence="3">
    <location>
        <begin position="453"/>
        <end position="477"/>
    </location>
</feature>
<dbReference type="PROSITE" id="PS50038">
    <property type="entry name" value="FZ"/>
    <property type="match status" value="4"/>
</dbReference>
<reference evidence="7" key="1">
    <citation type="submission" date="2025-08" db="UniProtKB">
        <authorList>
            <consortium name="RefSeq"/>
        </authorList>
    </citation>
    <scope>IDENTIFICATION</scope>
</reference>
<feature type="domain" description="FZ" evidence="5">
    <location>
        <begin position="374"/>
        <end position="488"/>
    </location>
</feature>
<evidence type="ECO:0000313" key="6">
    <source>
        <dbReference type="Proteomes" id="UP000515161"/>
    </source>
</evidence>
<feature type="disulfide bond" evidence="3">
    <location>
        <begin position="335"/>
        <end position="359"/>
    </location>
</feature>
<dbReference type="SMART" id="SM00063">
    <property type="entry name" value="FRI"/>
    <property type="match status" value="4"/>
</dbReference>
<dbReference type="CDD" id="cd07066">
    <property type="entry name" value="CRD_FZ"/>
    <property type="match status" value="1"/>
</dbReference>
<dbReference type="SUPFAM" id="SSF47473">
    <property type="entry name" value="EF-hand"/>
    <property type="match status" value="1"/>
</dbReference>
<feature type="disulfide bond" evidence="3">
    <location>
        <begin position="387"/>
        <end position="433"/>
    </location>
</feature>
<gene>
    <name evidence="7" type="primary">LOC117538280</name>
</gene>
<organism evidence="6 7">
    <name type="scientific">Gymnodraco acuticeps</name>
    <name type="common">Antarctic dragonfish</name>
    <dbReference type="NCBI Taxonomy" id="8218"/>
    <lineage>
        <taxon>Eukaryota</taxon>
        <taxon>Metazoa</taxon>
        <taxon>Chordata</taxon>
        <taxon>Craniata</taxon>
        <taxon>Vertebrata</taxon>
        <taxon>Euteleostomi</taxon>
        <taxon>Actinopterygii</taxon>
        <taxon>Neopterygii</taxon>
        <taxon>Teleostei</taxon>
        <taxon>Neoteleostei</taxon>
        <taxon>Acanthomorphata</taxon>
        <taxon>Eupercaria</taxon>
        <taxon>Perciformes</taxon>
        <taxon>Notothenioidei</taxon>
        <taxon>Bathydraconidae</taxon>
        <taxon>Gymnodraco</taxon>
    </lineage>
</organism>
<evidence type="ECO:0000256" key="2">
    <source>
        <dbReference type="ARBA" id="ARBA00023157"/>
    </source>
</evidence>
<accession>A0A6P8T7N2</accession>
<feature type="disulfide bond" evidence="3">
    <location>
        <begin position="149"/>
        <end position="195"/>
    </location>
</feature>
<dbReference type="PANTHER" id="PTHR11309">
    <property type="entry name" value="FRIZZLED"/>
    <property type="match status" value="1"/>
</dbReference>
<dbReference type="OrthoDB" id="10053709at2759"/>
<feature type="disulfide bond" evidence="3">
    <location>
        <begin position="215"/>
        <end position="239"/>
    </location>
</feature>
<feature type="disulfide bond" evidence="3">
    <location>
        <begin position="62"/>
        <end position="100"/>
    </location>
</feature>
<dbReference type="Gene3D" id="1.10.2000.10">
    <property type="entry name" value="Frizzled cysteine-rich domain"/>
    <property type="match status" value="4"/>
</dbReference>
<feature type="domain" description="FZ" evidence="5">
    <location>
        <begin position="19"/>
        <end position="128"/>
    </location>
</feature>
<feature type="disulfide bond" evidence="3">
    <location>
        <begin position="93"/>
        <end position="117"/>
    </location>
</feature>
<feature type="disulfide bond" evidence="3">
    <location>
        <begin position="141"/>
        <end position="202"/>
    </location>
</feature>
<dbReference type="GO" id="GO:0060070">
    <property type="term" value="P:canonical Wnt signaling pathway"/>
    <property type="evidence" value="ECO:0007669"/>
    <property type="project" value="TreeGrafter"/>
</dbReference>
<keyword evidence="2 3" id="KW-1015">Disulfide bond</keyword>
<dbReference type="RefSeq" id="XP_034059768.1">
    <property type="nucleotide sequence ID" value="XM_034203877.1"/>
</dbReference>
<evidence type="ECO:0000256" key="4">
    <source>
        <dbReference type="SAM" id="SignalP"/>
    </source>
</evidence>
<dbReference type="KEGG" id="gacu:117538280"/>
<feature type="disulfide bond" evidence="3">
    <location>
        <begin position="269"/>
        <end position="315"/>
    </location>
</feature>
<dbReference type="InterPro" id="IPR020067">
    <property type="entry name" value="Frizzled_dom"/>
</dbReference>
<protein>
    <submittedName>
        <fullName evidence="7">Uncharacterized protein LOC117538280</fullName>
    </submittedName>
</protein>